<protein>
    <submittedName>
        <fullName evidence="6">Cystathionine beta-synthase, core domain protein</fullName>
    </submittedName>
</protein>
<dbReference type="Proteomes" id="UP000186940">
    <property type="component" value="Unassembled WGS sequence"/>
</dbReference>
<dbReference type="PANTHER" id="PTHR43080:SF26">
    <property type="entry name" value="REGULATORY PROTEIN"/>
    <property type="match status" value="1"/>
</dbReference>
<evidence type="ECO:0000313" key="6">
    <source>
        <dbReference type="EMBL" id="OFV68040.1"/>
    </source>
</evidence>
<dbReference type="Gene3D" id="3.10.580.10">
    <property type="entry name" value="CBS-domain"/>
    <property type="match status" value="1"/>
</dbReference>
<feature type="domain" description="CBS" evidence="5">
    <location>
        <begin position="93"/>
        <end position="148"/>
    </location>
</feature>
<sequence length="149" mass="17101">MIKIPLGEVMNDNPPVIDESLTLHELVDTMLKIQSDHVWVIEDHSSMRLLGIITEFDFLRAMRKPGTGQEIGWDLLGLKSIRYHTVHEARDLMVSNPITATRSTEIEKGIELMIRNNVRHLAIVDDDRLVGEFTVCRLIRLIRAHLPED</sequence>
<dbReference type="STRING" id="1838285.SCAL_000680"/>
<dbReference type="SMART" id="SM00116">
    <property type="entry name" value="CBS"/>
    <property type="match status" value="2"/>
</dbReference>
<keyword evidence="1" id="KW-0028">Amino-acid biosynthesis</keyword>
<evidence type="ECO:0000313" key="7">
    <source>
        <dbReference type="Proteomes" id="UP000186940"/>
    </source>
</evidence>
<keyword evidence="7" id="KW-1185">Reference proteome</keyword>
<evidence type="ECO:0000256" key="1">
    <source>
        <dbReference type="ARBA" id="ARBA00022605"/>
    </source>
</evidence>
<evidence type="ECO:0000256" key="4">
    <source>
        <dbReference type="PROSITE-ProRule" id="PRU00703"/>
    </source>
</evidence>
<dbReference type="InterPro" id="IPR046342">
    <property type="entry name" value="CBS_dom_sf"/>
</dbReference>
<dbReference type="EMBL" id="LYOS01000002">
    <property type="protein sequence ID" value="OFV68040.1"/>
    <property type="molecule type" value="Genomic_DNA"/>
</dbReference>
<dbReference type="InterPro" id="IPR051257">
    <property type="entry name" value="Diverse_CBS-Domain"/>
</dbReference>
<evidence type="ECO:0000259" key="5">
    <source>
        <dbReference type="PROSITE" id="PS51371"/>
    </source>
</evidence>
<accession>A0A1F2P9I7</accession>
<dbReference type="Pfam" id="PF00571">
    <property type="entry name" value="CBS"/>
    <property type="match status" value="2"/>
</dbReference>
<proteinExistence type="predicted"/>
<evidence type="ECO:0000256" key="2">
    <source>
        <dbReference type="ARBA" id="ARBA00023122"/>
    </source>
</evidence>
<reference evidence="6" key="1">
    <citation type="submission" date="2016-05" db="EMBL/GenBank/DDBJ databases">
        <title>Microbial consortia oxidize butane by reversing methanogenesis.</title>
        <authorList>
            <person name="Laso-Perez R."/>
            <person name="Richter M."/>
            <person name="Wegener G."/>
            <person name="Musat F."/>
        </authorList>
    </citation>
    <scope>NUCLEOTIDE SEQUENCE [LARGE SCALE GENOMIC DNA]</scope>
    <source>
        <strain evidence="6">BOX2</strain>
    </source>
</reference>
<keyword evidence="2 4" id="KW-0129">CBS domain</keyword>
<organism evidence="6 7">
    <name type="scientific">Candidatus Syntropharchaeum caldarium</name>
    <dbReference type="NCBI Taxonomy" id="1838285"/>
    <lineage>
        <taxon>Archaea</taxon>
        <taxon>Methanobacteriati</taxon>
        <taxon>Methanobacteriota</taxon>
        <taxon>Stenosarchaea group</taxon>
        <taxon>Methanomicrobia</taxon>
        <taxon>Methanosarcinales</taxon>
        <taxon>ANME-2 cluster</taxon>
        <taxon>Candidatus Syntropharchaeum</taxon>
    </lineage>
</organism>
<dbReference type="PANTHER" id="PTHR43080">
    <property type="entry name" value="CBS DOMAIN-CONTAINING PROTEIN CBSX3, MITOCHONDRIAL"/>
    <property type="match status" value="1"/>
</dbReference>
<name>A0A1F2P9I7_9EURY</name>
<dbReference type="GO" id="GO:0009086">
    <property type="term" value="P:methionine biosynthetic process"/>
    <property type="evidence" value="ECO:0007669"/>
    <property type="project" value="UniProtKB-KW"/>
</dbReference>
<comment type="caution">
    <text evidence="6">The sequence shown here is derived from an EMBL/GenBank/DDBJ whole genome shotgun (WGS) entry which is preliminary data.</text>
</comment>
<dbReference type="AlphaFoldDB" id="A0A1F2P9I7"/>
<dbReference type="InterPro" id="IPR000644">
    <property type="entry name" value="CBS_dom"/>
</dbReference>
<evidence type="ECO:0000256" key="3">
    <source>
        <dbReference type="ARBA" id="ARBA00023167"/>
    </source>
</evidence>
<dbReference type="PROSITE" id="PS51371">
    <property type="entry name" value="CBS"/>
    <property type="match status" value="2"/>
</dbReference>
<gene>
    <name evidence="6" type="ORF">SCAL_000680</name>
</gene>
<dbReference type="SUPFAM" id="SSF54631">
    <property type="entry name" value="CBS-domain pair"/>
    <property type="match status" value="1"/>
</dbReference>
<keyword evidence="3" id="KW-0486">Methionine biosynthesis</keyword>
<feature type="domain" description="CBS" evidence="5">
    <location>
        <begin position="10"/>
        <end position="70"/>
    </location>
</feature>